<name>V5HNT2_IXORI</name>
<feature type="non-terminal residue" evidence="1">
    <location>
        <position position="1"/>
    </location>
</feature>
<dbReference type="EMBL" id="GANP01007176">
    <property type="protein sequence ID" value="JAB77292.1"/>
    <property type="molecule type" value="mRNA"/>
</dbReference>
<dbReference type="AlphaFoldDB" id="V5HNT2"/>
<accession>V5HNT2</accession>
<proteinExistence type="evidence at transcript level"/>
<reference evidence="1" key="1">
    <citation type="journal article" date="2015" name="Sci. Rep.">
        <title>Tissue- and time-dependent transcription in Ixodes ricinus salivary glands and midguts when blood feeding on the vertebrate host.</title>
        <authorList>
            <person name="Kotsyfakis M."/>
            <person name="Schwarz A."/>
            <person name="Erhart J."/>
            <person name="Ribeiro J.M."/>
        </authorList>
    </citation>
    <scope>NUCLEOTIDE SEQUENCE</scope>
    <source>
        <tissue evidence="1">Salivary gland and midgut</tissue>
    </source>
</reference>
<sequence>YLEFAEVDTASKFIMSCCVLHNLCIQSGDIEIEGVEATSDRLPDDDDTIEETRPVLRSRGIAKRERLCDYVNRP</sequence>
<evidence type="ECO:0008006" key="2">
    <source>
        <dbReference type="Google" id="ProtNLM"/>
    </source>
</evidence>
<protein>
    <recommendedName>
        <fullName evidence="2">Nuclease HARBI1</fullName>
    </recommendedName>
</protein>
<evidence type="ECO:0000313" key="1">
    <source>
        <dbReference type="EMBL" id="JAB77292.1"/>
    </source>
</evidence>
<organism evidence="1">
    <name type="scientific">Ixodes ricinus</name>
    <name type="common">Common tick</name>
    <name type="synonym">Acarus ricinus</name>
    <dbReference type="NCBI Taxonomy" id="34613"/>
    <lineage>
        <taxon>Eukaryota</taxon>
        <taxon>Metazoa</taxon>
        <taxon>Ecdysozoa</taxon>
        <taxon>Arthropoda</taxon>
        <taxon>Chelicerata</taxon>
        <taxon>Arachnida</taxon>
        <taxon>Acari</taxon>
        <taxon>Parasitiformes</taxon>
        <taxon>Ixodida</taxon>
        <taxon>Ixodoidea</taxon>
        <taxon>Ixodidae</taxon>
        <taxon>Ixodinae</taxon>
        <taxon>Ixodes</taxon>
    </lineage>
</organism>